<feature type="DNA-binding region" description="H-T-H motif" evidence="5">
    <location>
        <begin position="26"/>
        <end position="45"/>
    </location>
</feature>
<dbReference type="InterPro" id="IPR001647">
    <property type="entry name" value="HTH_TetR"/>
</dbReference>
<dbReference type="PANTHER" id="PTHR43479">
    <property type="entry name" value="ACREF/ENVCD OPERON REPRESSOR-RELATED"/>
    <property type="match status" value="1"/>
</dbReference>
<dbReference type="Proteomes" id="UP000030153">
    <property type="component" value="Unassembled WGS sequence"/>
</dbReference>
<dbReference type="RefSeq" id="WP_036782733.1">
    <property type="nucleotide sequence ID" value="NZ_AVBG01000005.1"/>
</dbReference>
<dbReference type="InterPro" id="IPR023772">
    <property type="entry name" value="DNA-bd_HTH_TetR-type_CS"/>
</dbReference>
<dbReference type="InterPro" id="IPR009057">
    <property type="entry name" value="Homeodomain-like_sf"/>
</dbReference>
<proteinExistence type="predicted"/>
<reference evidence="7 8" key="1">
    <citation type="submission" date="2013-08" db="EMBL/GenBank/DDBJ databases">
        <title>Genome of Pontibacillus chungwhensis.</title>
        <authorList>
            <person name="Wang Q."/>
            <person name="Wang G."/>
        </authorList>
    </citation>
    <scope>NUCLEOTIDE SEQUENCE [LARGE SCALE GENOMIC DNA]</scope>
    <source>
        <strain evidence="7 8">BH030062</strain>
    </source>
</reference>
<keyword evidence="8" id="KW-1185">Reference proteome</keyword>
<sequence length="191" mass="22120">MSNERKQQIMKAANQSFATFGYKATTMDHVAKAANVGKGTIYNFFKNKEQLFQEIISNLLAEMKTQAESVIDDQKPLKENVHLALYELLQYRRSHQLTIQMVQEAKEMGTAAVQEALANVEGLITAYLREKIEHAIERGDIRPCHPEMTAFMMFKLYTAFIIDWEERHQPLEKEEIMHLFDEYVFKGLSPS</sequence>
<dbReference type="Gene3D" id="1.10.357.10">
    <property type="entry name" value="Tetracycline Repressor, domain 2"/>
    <property type="match status" value="1"/>
</dbReference>
<dbReference type="PROSITE" id="PS01081">
    <property type="entry name" value="HTH_TETR_1"/>
    <property type="match status" value="1"/>
</dbReference>
<gene>
    <name evidence="7" type="ORF">N780_19045</name>
</gene>
<dbReference type="eggNOG" id="COG1309">
    <property type="taxonomic scope" value="Bacteria"/>
</dbReference>
<dbReference type="Pfam" id="PF00440">
    <property type="entry name" value="TetR_N"/>
    <property type="match status" value="1"/>
</dbReference>
<keyword evidence="3 5" id="KW-0238">DNA-binding</keyword>
<keyword evidence="1" id="KW-0678">Repressor</keyword>
<dbReference type="OrthoDB" id="9812484at2"/>
<dbReference type="AlphaFoldDB" id="A0A0A2UUX6"/>
<evidence type="ECO:0000256" key="3">
    <source>
        <dbReference type="ARBA" id="ARBA00023125"/>
    </source>
</evidence>
<dbReference type="PRINTS" id="PR00455">
    <property type="entry name" value="HTHTETR"/>
</dbReference>
<dbReference type="InterPro" id="IPR036271">
    <property type="entry name" value="Tet_transcr_reg_TetR-rel_C_sf"/>
</dbReference>
<name>A0A0A2UUX6_9BACI</name>
<dbReference type="InterPro" id="IPR050624">
    <property type="entry name" value="HTH-type_Tx_Regulator"/>
</dbReference>
<evidence type="ECO:0000256" key="2">
    <source>
        <dbReference type="ARBA" id="ARBA00023015"/>
    </source>
</evidence>
<dbReference type="PANTHER" id="PTHR43479:SF11">
    <property type="entry name" value="ACREF_ENVCD OPERON REPRESSOR-RELATED"/>
    <property type="match status" value="1"/>
</dbReference>
<keyword evidence="4" id="KW-0804">Transcription</keyword>
<dbReference type="SUPFAM" id="SSF48498">
    <property type="entry name" value="Tetracyclin repressor-like, C-terminal domain"/>
    <property type="match status" value="1"/>
</dbReference>
<evidence type="ECO:0000256" key="5">
    <source>
        <dbReference type="PROSITE-ProRule" id="PRU00335"/>
    </source>
</evidence>
<dbReference type="EMBL" id="AVBG01000005">
    <property type="protein sequence ID" value="KGP91724.1"/>
    <property type="molecule type" value="Genomic_DNA"/>
</dbReference>
<dbReference type="Gene3D" id="1.10.10.60">
    <property type="entry name" value="Homeodomain-like"/>
    <property type="match status" value="1"/>
</dbReference>
<dbReference type="PROSITE" id="PS50977">
    <property type="entry name" value="HTH_TETR_2"/>
    <property type="match status" value="1"/>
</dbReference>
<evidence type="ECO:0000313" key="7">
    <source>
        <dbReference type="EMBL" id="KGP91724.1"/>
    </source>
</evidence>
<dbReference type="GO" id="GO:0045892">
    <property type="term" value="P:negative regulation of DNA-templated transcription"/>
    <property type="evidence" value="ECO:0007669"/>
    <property type="project" value="UniProtKB-ARBA"/>
</dbReference>
<organism evidence="7 8">
    <name type="scientific">Pontibacillus chungwhensis BH030062</name>
    <dbReference type="NCBI Taxonomy" id="1385513"/>
    <lineage>
        <taxon>Bacteria</taxon>
        <taxon>Bacillati</taxon>
        <taxon>Bacillota</taxon>
        <taxon>Bacilli</taxon>
        <taxon>Bacillales</taxon>
        <taxon>Bacillaceae</taxon>
        <taxon>Pontibacillus</taxon>
    </lineage>
</organism>
<dbReference type="STRING" id="1385513.N780_19045"/>
<evidence type="ECO:0000259" key="6">
    <source>
        <dbReference type="PROSITE" id="PS50977"/>
    </source>
</evidence>
<protein>
    <submittedName>
        <fullName evidence="7">TetR family transcriptional regulator</fullName>
    </submittedName>
</protein>
<dbReference type="GO" id="GO:0003677">
    <property type="term" value="F:DNA binding"/>
    <property type="evidence" value="ECO:0007669"/>
    <property type="project" value="UniProtKB-UniRule"/>
</dbReference>
<evidence type="ECO:0000256" key="1">
    <source>
        <dbReference type="ARBA" id="ARBA00022491"/>
    </source>
</evidence>
<comment type="caution">
    <text evidence="7">The sequence shown here is derived from an EMBL/GenBank/DDBJ whole genome shotgun (WGS) entry which is preliminary data.</text>
</comment>
<evidence type="ECO:0000256" key="4">
    <source>
        <dbReference type="ARBA" id="ARBA00023163"/>
    </source>
</evidence>
<dbReference type="FunFam" id="1.10.10.60:FF:000141">
    <property type="entry name" value="TetR family transcriptional regulator"/>
    <property type="match status" value="1"/>
</dbReference>
<keyword evidence="2" id="KW-0805">Transcription regulation</keyword>
<feature type="domain" description="HTH tetR-type" evidence="6">
    <location>
        <begin position="3"/>
        <end position="63"/>
    </location>
</feature>
<accession>A0A0A2UUX6</accession>
<evidence type="ECO:0000313" key="8">
    <source>
        <dbReference type="Proteomes" id="UP000030153"/>
    </source>
</evidence>
<dbReference type="SUPFAM" id="SSF46689">
    <property type="entry name" value="Homeodomain-like"/>
    <property type="match status" value="1"/>
</dbReference>